<keyword evidence="2" id="KW-0813">Transport</keyword>
<keyword evidence="9" id="KW-1185">Reference proteome</keyword>
<evidence type="ECO:0000256" key="2">
    <source>
        <dbReference type="ARBA" id="ARBA00022448"/>
    </source>
</evidence>
<evidence type="ECO:0000256" key="7">
    <source>
        <dbReference type="SAM" id="MobiDB-lite"/>
    </source>
</evidence>
<dbReference type="GO" id="GO:0005254">
    <property type="term" value="F:chloride channel activity"/>
    <property type="evidence" value="ECO:0007669"/>
    <property type="project" value="InterPro"/>
</dbReference>
<feature type="compositionally biased region" description="Polar residues" evidence="7">
    <location>
        <begin position="279"/>
        <end position="288"/>
    </location>
</feature>
<dbReference type="OrthoDB" id="1368at2759"/>
<keyword evidence="3" id="KW-0812">Transmembrane</keyword>
<feature type="region of interest" description="Disordered" evidence="7">
    <location>
        <begin position="230"/>
        <end position="293"/>
    </location>
</feature>
<protein>
    <submittedName>
        <fullName evidence="8">UPF0187-domain-containing protein</fullName>
    </submittedName>
</protein>
<feature type="compositionally biased region" description="Gly residues" evidence="7">
    <location>
        <begin position="183"/>
        <end position="195"/>
    </location>
</feature>
<evidence type="ECO:0000256" key="5">
    <source>
        <dbReference type="ARBA" id="ARBA00023065"/>
    </source>
</evidence>
<evidence type="ECO:0000256" key="1">
    <source>
        <dbReference type="ARBA" id="ARBA00004141"/>
    </source>
</evidence>
<dbReference type="InterPro" id="IPR044669">
    <property type="entry name" value="YneE/VCCN1/2-like"/>
</dbReference>
<dbReference type="EMBL" id="KZ819329">
    <property type="protein sequence ID" value="PWN20007.1"/>
    <property type="molecule type" value="Genomic_DNA"/>
</dbReference>
<evidence type="ECO:0000313" key="9">
    <source>
        <dbReference type="Proteomes" id="UP000245942"/>
    </source>
</evidence>
<evidence type="ECO:0000256" key="4">
    <source>
        <dbReference type="ARBA" id="ARBA00022989"/>
    </source>
</evidence>
<gene>
    <name evidence="8" type="ORF">BCV69DRAFT_313214</name>
</gene>
<keyword evidence="6" id="KW-0472">Membrane</keyword>
<proteinExistence type="predicted"/>
<feature type="region of interest" description="Disordered" evidence="7">
    <location>
        <begin position="170"/>
        <end position="213"/>
    </location>
</feature>
<evidence type="ECO:0000256" key="6">
    <source>
        <dbReference type="ARBA" id="ARBA00023136"/>
    </source>
</evidence>
<dbReference type="STRING" id="1684307.A0A316U449"/>
<dbReference type="AlphaFoldDB" id="A0A316U449"/>
<name>A0A316U449_9BASI</name>
<evidence type="ECO:0000256" key="3">
    <source>
        <dbReference type="ARBA" id="ARBA00022692"/>
    </source>
</evidence>
<dbReference type="GO" id="GO:0016020">
    <property type="term" value="C:membrane"/>
    <property type="evidence" value="ECO:0007669"/>
    <property type="project" value="UniProtKB-SubCell"/>
</dbReference>
<organism evidence="8 9">
    <name type="scientific">Pseudomicrostroma glucosiphilum</name>
    <dbReference type="NCBI Taxonomy" id="1684307"/>
    <lineage>
        <taxon>Eukaryota</taxon>
        <taxon>Fungi</taxon>
        <taxon>Dikarya</taxon>
        <taxon>Basidiomycota</taxon>
        <taxon>Ustilaginomycotina</taxon>
        <taxon>Exobasidiomycetes</taxon>
        <taxon>Microstromatales</taxon>
        <taxon>Microstromatales incertae sedis</taxon>
        <taxon>Pseudomicrostroma</taxon>
    </lineage>
</organism>
<feature type="region of interest" description="Disordered" evidence="7">
    <location>
        <begin position="1"/>
        <end position="42"/>
    </location>
</feature>
<comment type="subcellular location">
    <subcellularLocation>
        <location evidence="1">Membrane</location>
        <topology evidence="1">Multi-pass membrane protein</topology>
    </subcellularLocation>
</comment>
<dbReference type="PANTHER" id="PTHR33281">
    <property type="entry name" value="UPF0187 PROTEIN YNEE"/>
    <property type="match status" value="1"/>
</dbReference>
<feature type="compositionally biased region" description="Polar residues" evidence="7">
    <location>
        <begin position="1"/>
        <end position="24"/>
    </location>
</feature>
<reference evidence="8 9" key="1">
    <citation type="journal article" date="2018" name="Mol. Biol. Evol.">
        <title>Broad Genomic Sampling Reveals a Smut Pathogenic Ancestry of the Fungal Clade Ustilaginomycotina.</title>
        <authorList>
            <person name="Kijpornyongpan T."/>
            <person name="Mondo S.J."/>
            <person name="Barry K."/>
            <person name="Sandor L."/>
            <person name="Lee J."/>
            <person name="Lipzen A."/>
            <person name="Pangilinan J."/>
            <person name="LaButti K."/>
            <person name="Hainaut M."/>
            <person name="Henrissat B."/>
            <person name="Grigoriev I.V."/>
            <person name="Spatafora J.W."/>
            <person name="Aime M.C."/>
        </authorList>
    </citation>
    <scope>NUCLEOTIDE SEQUENCE [LARGE SCALE GENOMIC DNA]</scope>
    <source>
        <strain evidence="8 9">MCA 4718</strain>
    </source>
</reference>
<dbReference type="Proteomes" id="UP000245942">
    <property type="component" value="Unassembled WGS sequence"/>
</dbReference>
<keyword evidence="5" id="KW-0406">Ion transport</keyword>
<feature type="compositionally biased region" description="Acidic residues" evidence="7">
    <location>
        <begin position="344"/>
        <end position="353"/>
    </location>
</feature>
<dbReference type="RefSeq" id="XP_025347167.1">
    <property type="nucleotide sequence ID" value="XM_025495009.1"/>
</dbReference>
<evidence type="ECO:0000313" key="8">
    <source>
        <dbReference type="EMBL" id="PWN20007.1"/>
    </source>
</evidence>
<feature type="compositionally biased region" description="Low complexity" evidence="7">
    <location>
        <begin position="171"/>
        <end position="182"/>
    </location>
</feature>
<dbReference type="Pfam" id="PF25539">
    <property type="entry name" value="Bestrophin_2"/>
    <property type="match status" value="2"/>
</dbReference>
<dbReference type="GeneID" id="37016743"/>
<accession>A0A316U449</accession>
<feature type="region of interest" description="Disordered" evidence="7">
    <location>
        <begin position="344"/>
        <end position="386"/>
    </location>
</feature>
<dbReference type="PANTHER" id="PTHR33281:SF21">
    <property type="entry name" value="MEMBRANE PROTEIN"/>
    <property type="match status" value="1"/>
</dbReference>
<feature type="compositionally biased region" description="Polar residues" evidence="7">
    <location>
        <begin position="240"/>
        <end position="263"/>
    </location>
</feature>
<keyword evidence="4" id="KW-1133">Transmembrane helix</keyword>
<sequence length="603" mass="64237">MAERPSSSTLSRSEAGGQSRQARGSRTAHPGSASASPSRRADVASRNLLVQSAREAQKPRLSRMSFFRDALRLGSSCLPRILPSVLGIILWSALIYISDHFFGRQWFSSASVAAPFSVVVGLLLVFRNSTSYDRWYEARKVWASATADAGWLARYLWANVQVDVIGPEPTAGASAGSRAASQGSGGEGGGGGGGEGRSHSVMSPHAPDNMSHHRIRTPSMLFDTIYDVSSSSEGPARPISTVSTSSTGASHYGSTAPAGQTRGQAEGATGPSAPPPTREPNSPRTASVQDIARRTEKKRRAIRLLVLFMQSVAHELRREEGIDWADYQGLLPEDMRAFWTALPEEDDKSDDEEPAQRAGDQEIGSQGTRSPSEAVGRGGSGSGDEDVAVPATWPFFSWFTAWRSQKVDGVQEDANDETSPLLPTHAQVSGSSRATVLATTFPASPISPATRAGLTLSTHTLYELGRYIASARKAGMLNDAGPAGTSLANGILHSLSLSRSSLDRIAHTAIPLVYGIHLKQCTLLYLLALPLTLVSELGWKSVPFTGLVAITLLGLEGISSEVEMPFGDDQSDHNLALWCAQFRVEIEGILEGLEEGADVGLCL</sequence>